<comment type="caution">
    <text evidence="1">The sequence shown here is derived from an EMBL/GenBank/DDBJ whole genome shotgun (WGS) entry which is preliminary data.</text>
</comment>
<dbReference type="OrthoDB" id="121231at2759"/>
<gene>
    <name evidence="1" type="ORF">PHPALM_146</name>
</gene>
<sequence>MNLYMSPTQPTNQTQFVPLTSDNWHATLAKAKTNYSKQKTFDGPLVVHLPMYASKEVKQSIRRATPALIEKSAAAIYSYLTEHGFIQAHQPEGTEATLPDNATCRQTEHLDAIRSTTKEKCPE</sequence>
<dbReference type="EMBL" id="NCKW01000012">
    <property type="protein sequence ID" value="POM81830.1"/>
    <property type="molecule type" value="Genomic_DNA"/>
</dbReference>
<evidence type="ECO:0000313" key="2">
    <source>
        <dbReference type="Proteomes" id="UP000237271"/>
    </source>
</evidence>
<protein>
    <submittedName>
        <fullName evidence="1">Uncharacterized protein</fullName>
    </submittedName>
</protein>
<keyword evidence="2" id="KW-1185">Reference proteome</keyword>
<dbReference type="Proteomes" id="UP000237271">
    <property type="component" value="Unassembled WGS sequence"/>
</dbReference>
<reference evidence="1 2" key="1">
    <citation type="journal article" date="2017" name="Genome Biol. Evol.">
        <title>Phytophthora megakarya and P. palmivora, closely related causal agents of cacao black pod rot, underwent increases in genome sizes and gene numbers by different mechanisms.</title>
        <authorList>
            <person name="Ali S.S."/>
            <person name="Shao J."/>
            <person name="Lary D.J."/>
            <person name="Kronmiller B."/>
            <person name="Shen D."/>
            <person name="Strem M.D."/>
            <person name="Amoako-Attah I."/>
            <person name="Akrofi A.Y."/>
            <person name="Begoude B.A."/>
            <person name="Ten Hoopen G.M."/>
            <person name="Coulibaly K."/>
            <person name="Kebe B.I."/>
            <person name="Melnick R.L."/>
            <person name="Guiltinan M.J."/>
            <person name="Tyler B.M."/>
            <person name="Meinhardt L.W."/>
            <person name="Bailey B.A."/>
        </authorList>
    </citation>
    <scope>NUCLEOTIDE SEQUENCE [LARGE SCALE GENOMIC DNA]</scope>
    <source>
        <strain evidence="2">sbr112.9</strain>
    </source>
</reference>
<evidence type="ECO:0000313" key="1">
    <source>
        <dbReference type="EMBL" id="POM81830.1"/>
    </source>
</evidence>
<dbReference type="AlphaFoldDB" id="A0A2P4YVJ9"/>
<proteinExistence type="predicted"/>
<accession>A0A2P4YVJ9</accession>
<organism evidence="1 2">
    <name type="scientific">Phytophthora palmivora</name>
    <dbReference type="NCBI Taxonomy" id="4796"/>
    <lineage>
        <taxon>Eukaryota</taxon>
        <taxon>Sar</taxon>
        <taxon>Stramenopiles</taxon>
        <taxon>Oomycota</taxon>
        <taxon>Peronosporomycetes</taxon>
        <taxon>Peronosporales</taxon>
        <taxon>Peronosporaceae</taxon>
        <taxon>Phytophthora</taxon>
    </lineage>
</organism>
<name>A0A2P4YVJ9_9STRA</name>